<keyword evidence="2" id="KW-1185">Reference proteome</keyword>
<name>A0A1R2CCZ3_9CILI</name>
<protein>
    <submittedName>
        <fullName evidence="1">Uncharacterized protein</fullName>
    </submittedName>
</protein>
<dbReference type="OrthoDB" id="325586at2759"/>
<reference evidence="1 2" key="1">
    <citation type="submission" date="2016-11" db="EMBL/GenBank/DDBJ databases">
        <title>The macronuclear genome of Stentor coeruleus: a giant cell with tiny introns.</title>
        <authorList>
            <person name="Slabodnick M."/>
            <person name="Ruby J.G."/>
            <person name="Reiff S.B."/>
            <person name="Swart E.C."/>
            <person name="Gosai S."/>
            <person name="Prabakaran S."/>
            <person name="Witkowska E."/>
            <person name="Larue G.E."/>
            <person name="Fisher S."/>
            <person name="Freeman R.M."/>
            <person name="Gunawardena J."/>
            <person name="Chu W."/>
            <person name="Stover N.A."/>
            <person name="Gregory B.D."/>
            <person name="Nowacki M."/>
            <person name="Derisi J."/>
            <person name="Roy S.W."/>
            <person name="Marshall W.F."/>
            <person name="Sood P."/>
        </authorList>
    </citation>
    <scope>NUCLEOTIDE SEQUENCE [LARGE SCALE GENOMIC DNA]</scope>
    <source>
        <strain evidence="1">WM001</strain>
    </source>
</reference>
<proteinExistence type="predicted"/>
<dbReference type="EMBL" id="MPUH01000193">
    <property type="protein sequence ID" value="OMJ86856.1"/>
    <property type="molecule type" value="Genomic_DNA"/>
</dbReference>
<comment type="caution">
    <text evidence="1">The sequence shown here is derived from an EMBL/GenBank/DDBJ whole genome shotgun (WGS) entry which is preliminary data.</text>
</comment>
<evidence type="ECO:0000313" key="1">
    <source>
        <dbReference type="EMBL" id="OMJ86856.1"/>
    </source>
</evidence>
<organism evidence="1 2">
    <name type="scientific">Stentor coeruleus</name>
    <dbReference type="NCBI Taxonomy" id="5963"/>
    <lineage>
        <taxon>Eukaryota</taxon>
        <taxon>Sar</taxon>
        <taxon>Alveolata</taxon>
        <taxon>Ciliophora</taxon>
        <taxon>Postciliodesmatophora</taxon>
        <taxon>Heterotrichea</taxon>
        <taxon>Heterotrichida</taxon>
        <taxon>Stentoridae</taxon>
        <taxon>Stentor</taxon>
    </lineage>
</organism>
<dbReference type="Proteomes" id="UP000187209">
    <property type="component" value="Unassembled WGS sequence"/>
</dbReference>
<sequence length="317" mass="36895">MKKSHQSTLMSISASTSMSFLPSKDLLSKSKNSGDFSHYLFEEGISSVDIKTSDRQERIYLYNLDENPLNTIKEFEDIDYFAATLRAQEQFMCVNCYDDISIDEVDKHSLICLKPEININKILEKVHKFIRAIREYKFDADFRYDYALIQLEDIGESIYEKRISISQIFNRINTVIKDNRNYPFILILAQRLEKIVEGLSDTPEKNIILEKNTVEVINSAIYVSVYPKNSFISMFSDYSFDITEKKDRTESAESSETLEKYFYSLCIKKKLALPHSHPAKNLSIFHLYQECLNKNIPIEQWKNFVGISLGDQQIIIS</sequence>
<gene>
    <name evidence="1" type="ORF">SteCoe_11567</name>
</gene>
<dbReference type="AlphaFoldDB" id="A0A1R2CCZ3"/>
<accession>A0A1R2CCZ3</accession>
<evidence type="ECO:0000313" key="2">
    <source>
        <dbReference type="Proteomes" id="UP000187209"/>
    </source>
</evidence>